<dbReference type="GeneID" id="7832848"/>
<evidence type="ECO:0000259" key="8">
    <source>
        <dbReference type="PROSITE" id="PS50076"/>
    </source>
</evidence>
<dbReference type="PROSITE" id="PS50076">
    <property type="entry name" value="DNAJ_2"/>
    <property type="match status" value="1"/>
</dbReference>
<evidence type="ECO:0000256" key="2">
    <source>
        <dbReference type="ARBA" id="ARBA00022692"/>
    </source>
</evidence>
<dbReference type="Pfam" id="PF00226">
    <property type="entry name" value="DnaJ"/>
    <property type="match status" value="1"/>
</dbReference>
<dbReference type="PRINTS" id="PR00625">
    <property type="entry name" value="JDOMAIN"/>
</dbReference>
<proteinExistence type="predicted"/>
<gene>
    <name evidence="9" type="ORF">TTHERM_00637689</name>
</gene>
<comment type="subcellular location">
    <subcellularLocation>
        <location evidence="1">Membrane</location>
        <topology evidence="1">Multi-pass membrane protein</topology>
    </subcellularLocation>
</comment>
<keyword evidence="4 6" id="KW-0472">Membrane</keyword>
<dbReference type="FunCoup" id="A4VF46">
    <property type="interactions" value="66"/>
</dbReference>
<dbReference type="PROSITE" id="PS00636">
    <property type="entry name" value="DNAJ_1"/>
    <property type="match status" value="1"/>
</dbReference>
<dbReference type="Gene3D" id="1.10.287.110">
    <property type="entry name" value="DnaJ domain"/>
    <property type="match status" value="1"/>
</dbReference>
<feature type="domain" description="J" evidence="8">
    <location>
        <begin position="30"/>
        <end position="96"/>
    </location>
</feature>
<dbReference type="InterPro" id="IPR036869">
    <property type="entry name" value="J_dom_sf"/>
</dbReference>
<dbReference type="GO" id="GO:0005789">
    <property type="term" value="C:endoplasmic reticulum membrane"/>
    <property type="evidence" value="ECO:0007669"/>
    <property type="project" value="TreeGrafter"/>
</dbReference>
<feature type="signal peptide" evidence="7">
    <location>
        <begin position="1"/>
        <end position="19"/>
    </location>
</feature>
<dbReference type="RefSeq" id="XP_001471507.2">
    <property type="nucleotide sequence ID" value="XM_001471457.2"/>
</dbReference>
<dbReference type="SUPFAM" id="SSF46565">
    <property type="entry name" value="Chaperone J-domain"/>
    <property type="match status" value="1"/>
</dbReference>
<organism evidence="9 10">
    <name type="scientific">Tetrahymena thermophila (strain SB210)</name>
    <dbReference type="NCBI Taxonomy" id="312017"/>
    <lineage>
        <taxon>Eukaryota</taxon>
        <taxon>Sar</taxon>
        <taxon>Alveolata</taxon>
        <taxon>Ciliophora</taxon>
        <taxon>Intramacronucleata</taxon>
        <taxon>Oligohymenophorea</taxon>
        <taxon>Hymenostomatida</taxon>
        <taxon>Tetrahymenina</taxon>
        <taxon>Tetrahymenidae</taxon>
        <taxon>Tetrahymena</taxon>
    </lineage>
</organism>
<dbReference type="KEGG" id="tet:TTHERM_00637689"/>
<dbReference type="EMBL" id="GG662588">
    <property type="protein sequence ID" value="EDK31255.2"/>
    <property type="molecule type" value="Genomic_DNA"/>
</dbReference>
<dbReference type="PANTHER" id="PTHR44176:SF1">
    <property type="entry name" value="DNAJ HOMOLOG SUBFAMILY C MEMBER 25"/>
    <property type="match status" value="1"/>
</dbReference>
<dbReference type="PANTHER" id="PTHR44176">
    <property type="entry name" value="DNAJ HOMOLOG SUBFAMILY C MEMBER 25"/>
    <property type="match status" value="1"/>
</dbReference>
<evidence type="ECO:0000313" key="10">
    <source>
        <dbReference type="Proteomes" id="UP000009168"/>
    </source>
</evidence>
<evidence type="ECO:0000256" key="5">
    <source>
        <dbReference type="ARBA" id="ARBA00023186"/>
    </source>
</evidence>
<dbReference type="AlphaFoldDB" id="A4VF46"/>
<dbReference type="InParanoid" id="A4VF46"/>
<dbReference type="Proteomes" id="UP000009168">
    <property type="component" value="Unassembled WGS sequence"/>
</dbReference>
<evidence type="ECO:0000256" key="3">
    <source>
        <dbReference type="ARBA" id="ARBA00022989"/>
    </source>
</evidence>
<name>A4VF46_TETTS</name>
<keyword evidence="5" id="KW-0143">Chaperone</keyword>
<dbReference type="HOGENOM" id="CLU_055735_0_0_1"/>
<dbReference type="CDD" id="cd06257">
    <property type="entry name" value="DnaJ"/>
    <property type="match status" value="1"/>
</dbReference>
<feature type="chain" id="PRO_5002675357" evidence="7">
    <location>
        <begin position="20"/>
        <end position="308"/>
    </location>
</feature>
<dbReference type="InterPro" id="IPR001623">
    <property type="entry name" value="DnaJ_domain"/>
</dbReference>
<accession>A4VF46</accession>
<dbReference type="InterPro" id="IPR044632">
    <property type="entry name" value="DNAJC25-like"/>
</dbReference>
<dbReference type="STRING" id="312017.A4VF46"/>
<protein>
    <submittedName>
        <fullName evidence="9">DnaJ family C protein</fullName>
    </submittedName>
</protein>
<keyword evidence="7" id="KW-0732">Signal</keyword>
<keyword evidence="3 6" id="KW-1133">Transmembrane helix</keyword>
<feature type="transmembrane region" description="Helical" evidence="6">
    <location>
        <begin position="122"/>
        <end position="139"/>
    </location>
</feature>
<evidence type="ECO:0000256" key="1">
    <source>
        <dbReference type="ARBA" id="ARBA00004141"/>
    </source>
</evidence>
<evidence type="ECO:0000313" key="9">
    <source>
        <dbReference type="EMBL" id="EDK31255.2"/>
    </source>
</evidence>
<reference evidence="10" key="1">
    <citation type="journal article" date="2006" name="PLoS Biol.">
        <title>Macronuclear genome sequence of the ciliate Tetrahymena thermophila, a model eukaryote.</title>
        <authorList>
            <person name="Eisen J.A."/>
            <person name="Coyne R.S."/>
            <person name="Wu M."/>
            <person name="Wu D."/>
            <person name="Thiagarajan M."/>
            <person name="Wortman J.R."/>
            <person name="Badger J.H."/>
            <person name="Ren Q."/>
            <person name="Amedeo P."/>
            <person name="Jones K.M."/>
            <person name="Tallon L.J."/>
            <person name="Delcher A.L."/>
            <person name="Salzberg S.L."/>
            <person name="Silva J.C."/>
            <person name="Haas B.J."/>
            <person name="Majoros W.H."/>
            <person name="Farzad M."/>
            <person name="Carlton J.M."/>
            <person name="Smith R.K. Jr."/>
            <person name="Garg J."/>
            <person name="Pearlman R.E."/>
            <person name="Karrer K.M."/>
            <person name="Sun L."/>
            <person name="Manning G."/>
            <person name="Elde N.C."/>
            <person name="Turkewitz A.P."/>
            <person name="Asai D.J."/>
            <person name="Wilkes D.E."/>
            <person name="Wang Y."/>
            <person name="Cai H."/>
            <person name="Collins K."/>
            <person name="Stewart B.A."/>
            <person name="Lee S.R."/>
            <person name="Wilamowska K."/>
            <person name="Weinberg Z."/>
            <person name="Ruzzo W.L."/>
            <person name="Wloga D."/>
            <person name="Gaertig J."/>
            <person name="Frankel J."/>
            <person name="Tsao C.-C."/>
            <person name="Gorovsky M.A."/>
            <person name="Keeling P.J."/>
            <person name="Waller R.F."/>
            <person name="Patron N.J."/>
            <person name="Cherry J.M."/>
            <person name="Stover N.A."/>
            <person name="Krieger C.J."/>
            <person name="del Toro C."/>
            <person name="Ryder H.F."/>
            <person name="Williamson S.C."/>
            <person name="Barbeau R.A."/>
            <person name="Hamilton E.P."/>
            <person name="Orias E."/>
        </authorList>
    </citation>
    <scope>NUCLEOTIDE SEQUENCE [LARGE SCALE GENOMIC DNA]</scope>
    <source>
        <strain evidence="10">SB210</strain>
    </source>
</reference>
<evidence type="ECO:0000256" key="4">
    <source>
        <dbReference type="ARBA" id="ARBA00023136"/>
    </source>
</evidence>
<sequence length="308" mass="36851">MKTLFLVIISAIQIQLVISGVANVYCGDKNCYDILGISSSATPEEIRVAFRKQSKEFHPDRNLHKGIDTHAQYQLITKAYEVLKDENVRQSYDSYLANPSKGEYYHYYNYYKAVYAPQTNPFVVIICTLLFLSFFQYLARNNAYETAIRSVQKTDKFKQDVNNLHREQPERKKEEIKQELLQRIVIQGGQSKIKIQEILIIRVTLLPYFICKYLYKKIRWVVRYNIQKKEYTREDQEILTMQLLKIKDYRWEGLNEEDKEELLEKKLWIKENYAQYVKEQTEAYEKRKEEFLNSNKGKKYLRYMKGGK</sequence>
<dbReference type="InterPro" id="IPR018253">
    <property type="entry name" value="DnaJ_domain_CS"/>
</dbReference>
<dbReference type="OrthoDB" id="307514at2759"/>
<evidence type="ECO:0000256" key="6">
    <source>
        <dbReference type="SAM" id="Phobius"/>
    </source>
</evidence>
<keyword evidence="2 6" id="KW-0812">Transmembrane</keyword>
<dbReference type="GO" id="GO:0006457">
    <property type="term" value="P:protein folding"/>
    <property type="evidence" value="ECO:0007669"/>
    <property type="project" value="InterPro"/>
</dbReference>
<keyword evidence="10" id="KW-1185">Reference proteome</keyword>
<evidence type="ECO:0000256" key="7">
    <source>
        <dbReference type="SAM" id="SignalP"/>
    </source>
</evidence>
<dbReference type="SMART" id="SM00271">
    <property type="entry name" value="DnaJ"/>
    <property type="match status" value="1"/>
</dbReference>